<proteinExistence type="predicted"/>
<dbReference type="InterPro" id="IPR025161">
    <property type="entry name" value="IS402-like_dom"/>
</dbReference>
<accession>A0ABN0SR21</accession>
<comment type="caution">
    <text evidence="2">The sequence shown here is derived from an EMBL/GenBank/DDBJ whole genome shotgun (WGS) entry which is preliminary data.</text>
</comment>
<name>A0ABN0SR21_9MICO</name>
<sequence>MTTQDRYQVFTDEEWARIEPLLPSNTGKRARPFENNCRIVEGIVYRYRAGIAWRDLPREQFGPWQTVWKRHRRYAADGTWDRVLAQVLSNADAAGDIDWNVSVDGTISRAHQHATNTTRPDQHTGGYVELQESARFAG</sequence>
<dbReference type="PANTHER" id="PTHR46637">
    <property type="entry name" value="TIS1421-TRANSPOSASE PROTEIN A"/>
    <property type="match status" value="1"/>
</dbReference>
<dbReference type="NCBIfam" id="NF033580">
    <property type="entry name" value="transpos_IS5_3"/>
    <property type="match status" value="1"/>
</dbReference>
<reference evidence="2 3" key="1">
    <citation type="submission" date="2024-01" db="EMBL/GenBank/DDBJ databases">
        <title>Characterization of antibiotic resistant novel bacterial strains and their environmental applications.</title>
        <authorList>
            <person name="Manzoor S."/>
            <person name="Abbas S."/>
            <person name="Arshad M."/>
            <person name="Ahmed I."/>
        </authorList>
    </citation>
    <scope>NUCLEOTIDE SEQUENCE [LARGE SCALE GENOMIC DNA]</scope>
    <source>
        <strain evidence="2 3">NCCP-602</strain>
    </source>
</reference>
<dbReference type="InterPro" id="IPR052909">
    <property type="entry name" value="Transposase_6_like"/>
</dbReference>
<dbReference type="Proteomes" id="UP001498238">
    <property type="component" value="Unassembled WGS sequence"/>
</dbReference>
<evidence type="ECO:0000313" key="2">
    <source>
        <dbReference type="EMBL" id="GAA0036897.1"/>
    </source>
</evidence>
<dbReference type="EMBL" id="BAAAAF010000014">
    <property type="protein sequence ID" value="GAA0036897.1"/>
    <property type="molecule type" value="Genomic_DNA"/>
</dbReference>
<protein>
    <recommendedName>
        <fullName evidence="1">Insertion element IS402-like domain-containing protein</fullName>
    </recommendedName>
</protein>
<evidence type="ECO:0000259" key="1">
    <source>
        <dbReference type="Pfam" id="PF13340"/>
    </source>
</evidence>
<dbReference type="PANTHER" id="PTHR46637:SF1">
    <property type="entry name" value="BLL5188 PROTEIN"/>
    <property type="match status" value="1"/>
</dbReference>
<gene>
    <name evidence="2" type="ORF">NCCP602_28580</name>
</gene>
<keyword evidence="3" id="KW-1185">Reference proteome</keyword>
<feature type="domain" description="Insertion element IS402-like" evidence="1">
    <location>
        <begin position="11"/>
        <end position="83"/>
    </location>
</feature>
<organism evidence="2 3">
    <name type="scientific">Brevibacterium metallidurans</name>
    <dbReference type="NCBI Taxonomy" id="1482676"/>
    <lineage>
        <taxon>Bacteria</taxon>
        <taxon>Bacillati</taxon>
        <taxon>Actinomycetota</taxon>
        <taxon>Actinomycetes</taxon>
        <taxon>Micrococcales</taxon>
        <taxon>Brevibacteriaceae</taxon>
        <taxon>Brevibacterium</taxon>
    </lineage>
</organism>
<evidence type="ECO:0000313" key="3">
    <source>
        <dbReference type="Proteomes" id="UP001498238"/>
    </source>
</evidence>
<dbReference type="Pfam" id="PF13340">
    <property type="entry name" value="DUF4096"/>
    <property type="match status" value="1"/>
</dbReference>